<evidence type="ECO:0000256" key="3">
    <source>
        <dbReference type="RuleBase" id="RU004514"/>
    </source>
</evidence>
<evidence type="ECO:0000256" key="1">
    <source>
        <dbReference type="ARBA" id="ARBA00022898"/>
    </source>
</evidence>
<evidence type="ECO:0000256" key="2">
    <source>
        <dbReference type="HAMAP-Rule" id="MF_02087"/>
    </source>
</evidence>
<keyword evidence="6" id="KW-1185">Reference proteome</keyword>
<gene>
    <name evidence="5" type="ORF">L2716_04730</name>
</gene>
<organism evidence="5 6">
    <name type="scientific">Pseudalkalibacillus berkeleyi</name>
    <dbReference type="NCBI Taxonomy" id="1069813"/>
    <lineage>
        <taxon>Bacteria</taxon>
        <taxon>Bacillati</taxon>
        <taxon>Bacillota</taxon>
        <taxon>Bacilli</taxon>
        <taxon>Bacillales</taxon>
        <taxon>Fictibacillaceae</taxon>
        <taxon>Pseudalkalibacillus</taxon>
    </lineage>
</organism>
<feature type="modified residue" description="N6-(pyridoxal phosphate)lysine" evidence="2">
    <location>
        <position position="35"/>
    </location>
</feature>
<dbReference type="NCBIfam" id="TIGR00044">
    <property type="entry name" value="YggS family pyridoxal phosphate-dependent enzyme"/>
    <property type="match status" value="1"/>
</dbReference>
<dbReference type="Gene3D" id="3.20.20.10">
    <property type="entry name" value="Alanine racemase"/>
    <property type="match status" value="1"/>
</dbReference>
<accession>A0ABS9GYY6</accession>
<dbReference type="HAMAP" id="MF_02087">
    <property type="entry name" value="PLP_homeostasis"/>
    <property type="match status" value="1"/>
</dbReference>
<dbReference type="InterPro" id="IPR029066">
    <property type="entry name" value="PLP-binding_barrel"/>
</dbReference>
<feature type="domain" description="Alanine racemase N-terminal" evidence="4">
    <location>
        <begin position="7"/>
        <end position="222"/>
    </location>
</feature>
<sequence>MRISDNLQSINQQISKACERSNRNPENVSIIAVTKYVSVETTQEAVDSGIVHLGENRDEGFIHKYEQVTGHVKWHFIGTLQSRKVKSIIDKVDYIHSLDRLSLAKEIHKRTNRKVKCFVQVNVSEEKSKHGVSADELIEFVQQLEKYDSIEIIGLMTMAPHIKDEKVLRRIFQKTRHLQQKVQHLNLSNAPCTELSMGMSNDYSIAVEEGATFVRIGTSLVGNERK</sequence>
<dbReference type="PANTHER" id="PTHR10146">
    <property type="entry name" value="PROLINE SYNTHETASE CO-TRANSCRIBED BACTERIAL HOMOLOG PROTEIN"/>
    <property type="match status" value="1"/>
</dbReference>
<dbReference type="Pfam" id="PF01168">
    <property type="entry name" value="Ala_racemase_N"/>
    <property type="match status" value="1"/>
</dbReference>
<evidence type="ECO:0000313" key="6">
    <source>
        <dbReference type="Proteomes" id="UP001649381"/>
    </source>
</evidence>
<evidence type="ECO:0000259" key="4">
    <source>
        <dbReference type="Pfam" id="PF01168"/>
    </source>
</evidence>
<dbReference type="PANTHER" id="PTHR10146:SF14">
    <property type="entry name" value="PYRIDOXAL PHOSPHATE HOMEOSTASIS PROTEIN"/>
    <property type="match status" value="1"/>
</dbReference>
<reference evidence="5 6" key="1">
    <citation type="submission" date="2022-01" db="EMBL/GenBank/DDBJ databases">
        <title>Alkalihalobacillus sp. EGI L200015, a novel bacterium isolated from a salt lake sediment.</title>
        <authorList>
            <person name="Gao L."/>
            <person name="Fang B.-Z."/>
            <person name="Li W.-J."/>
        </authorList>
    </citation>
    <scope>NUCLEOTIDE SEQUENCE [LARGE SCALE GENOMIC DNA]</scope>
    <source>
        <strain evidence="5 6">KCTC 12718</strain>
    </source>
</reference>
<protein>
    <recommendedName>
        <fullName evidence="2">Pyridoxal phosphate homeostasis protein</fullName>
        <shortName evidence="2">PLP homeostasis protein</shortName>
    </recommendedName>
</protein>
<dbReference type="InterPro" id="IPR011078">
    <property type="entry name" value="PyrdxlP_homeostasis"/>
</dbReference>
<dbReference type="Proteomes" id="UP001649381">
    <property type="component" value="Unassembled WGS sequence"/>
</dbReference>
<proteinExistence type="inferred from homology"/>
<comment type="function">
    <text evidence="2">Pyridoxal 5'-phosphate (PLP)-binding protein, which is involved in PLP homeostasis.</text>
</comment>
<dbReference type="PROSITE" id="PS01211">
    <property type="entry name" value="UPF0001"/>
    <property type="match status" value="1"/>
</dbReference>
<comment type="similarity">
    <text evidence="2 3">Belongs to the pyridoxal phosphate-binding protein YggS/PROSC family.</text>
</comment>
<dbReference type="CDD" id="cd00635">
    <property type="entry name" value="PLPDE_III_YBL036c_like"/>
    <property type="match status" value="1"/>
</dbReference>
<comment type="caution">
    <text evidence="5">The sequence shown here is derived from an EMBL/GenBank/DDBJ whole genome shotgun (WGS) entry which is preliminary data.</text>
</comment>
<keyword evidence="1 2" id="KW-0663">Pyridoxal phosphate</keyword>
<dbReference type="SUPFAM" id="SSF51419">
    <property type="entry name" value="PLP-binding barrel"/>
    <property type="match status" value="1"/>
</dbReference>
<dbReference type="RefSeq" id="WP_236332280.1">
    <property type="nucleotide sequence ID" value="NZ_JAKIJS010000001.1"/>
</dbReference>
<name>A0ABS9GYY6_9BACL</name>
<evidence type="ECO:0000313" key="5">
    <source>
        <dbReference type="EMBL" id="MCF6137026.1"/>
    </source>
</evidence>
<dbReference type="PIRSF" id="PIRSF004848">
    <property type="entry name" value="YBL036c_PLPDEIII"/>
    <property type="match status" value="1"/>
</dbReference>
<dbReference type="EMBL" id="JAKIJS010000001">
    <property type="protein sequence ID" value="MCF6137026.1"/>
    <property type="molecule type" value="Genomic_DNA"/>
</dbReference>
<dbReference type="InterPro" id="IPR001608">
    <property type="entry name" value="Ala_racemase_N"/>
</dbReference>